<dbReference type="GO" id="GO:0016020">
    <property type="term" value="C:membrane"/>
    <property type="evidence" value="ECO:0007669"/>
    <property type="project" value="TreeGrafter"/>
</dbReference>
<reference evidence="2" key="1">
    <citation type="journal article" date="2014" name="Genome Announc.">
        <title>De novo whole-genome sequence and genome annotation of Lichtheimia ramosa.</title>
        <authorList>
            <person name="Linde J."/>
            <person name="Schwartze V."/>
            <person name="Binder U."/>
            <person name="Lass-Florl C."/>
            <person name="Voigt K."/>
            <person name="Horn F."/>
        </authorList>
    </citation>
    <scope>NUCLEOTIDE SEQUENCE</scope>
    <source>
        <strain evidence="2">JMRC FSU:6197</strain>
    </source>
</reference>
<evidence type="ECO:0000259" key="1">
    <source>
        <dbReference type="Pfam" id="PF12697"/>
    </source>
</evidence>
<dbReference type="GO" id="GO:0046464">
    <property type="term" value="P:acylglycerol catabolic process"/>
    <property type="evidence" value="ECO:0007669"/>
    <property type="project" value="TreeGrafter"/>
</dbReference>
<dbReference type="PANTHER" id="PTHR43798">
    <property type="entry name" value="MONOACYLGLYCEROL LIPASE"/>
    <property type="match status" value="1"/>
</dbReference>
<dbReference type="EMBL" id="LK023317">
    <property type="protein sequence ID" value="CDS05644.1"/>
    <property type="molecule type" value="Genomic_DNA"/>
</dbReference>
<proteinExistence type="predicted"/>
<dbReference type="Pfam" id="PF12697">
    <property type="entry name" value="Abhydrolase_6"/>
    <property type="match status" value="1"/>
</dbReference>
<organism evidence="2">
    <name type="scientific">Lichtheimia ramosa</name>
    <dbReference type="NCBI Taxonomy" id="688394"/>
    <lineage>
        <taxon>Eukaryota</taxon>
        <taxon>Fungi</taxon>
        <taxon>Fungi incertae sedis</taxon>
        <taxon>Mucoromycota</taxon>
        <taxon>Mucoromycotina</taxon>
        <taxon>Mucoromycetes</taxon>
        <taxon>Mucorales</taxon>
        <taxon>Lichtheimiaceae</taxon>
        <taxon>Lichtheimia</taxon>
    </lineage>
</organism>
<sequence>MPRLVPSEQFTIPVHQSTPGWDTEQLAVEKHAFPASSDTIQQRIAFIWTHANGFSKEMMHPLMQRFATQLRSLSTFQSTTFDFYGFDARYAGDSARLNKDHPFNPGYSWFDNAMDIIQVIKEMDLYDNYDKVIGVGHSFGACSMMVAEFLFPKTFHALCLIEPVLNPYVVPYEALSQFPAMALTLKRRDTWPNREACYTSLKDRSFWRDLHPEVLENYVILQQYALYDAPDGTVKLKCSKEVEHTIYWASLYGSATVFNSLRCLTIPMHIVHANKSTFTDPGFADDIKALSPLISNAIVEGSHVVPLEKPDILVPEILHLVHRVLDTRAKL</sequence>
<dbReference type="PANTHER" id="PTHR43798:SF5">
    <property type="entry name" value="MONOACYLGLYCEROL LIPASE ABHD6"/>
    <property type="match status" value="1"/>
</dbReference>
<feature type="domain" description="AB hydrolase-1" evidence="1">
    <location>
        <begin position="49"/>
        <end position="314"/>
    </location>
</feature>
<gene>
    <name evidence="2" type="ORF">LRAMOSA08172</name>
</gene>
<dbReference type="OrthoDB" id="94039at2759"/>
<name>A0A077WER7_9FUNG</name>
<dbReference type="InterPro" id="IPR029058">
    <property type="entry name" value="AB_hydrolase_fold"/>
</dbReference>
<evidence type="ECO:0000313" key="2">
    <source>
        <dbReference type="EMBL" id="CDS05644.1"/>
    </source>
</evidence>
<dbReference type="SUPFAM" id="SSF53474">
    <property type="entry name" value="alpha/beta-Hydrolases"/>
    <property type="match status" value="1"/>
</dbReference>
<dbReference type="InterPro" id="IPR000073">
    <property type="entry name" value="AB_hydrolase_1"/>
</dbReference>
<accession>A0A077WER7</accession>
<dbReference type="GO" id="GO:0047372">
    <property type="term" value="F:monoacylglycerol lipase activity"/>
    <property type="evidence" value="ECO:0007669"/>
    <property type="project" value="TreeGrafter"/>
</dbReference>
<protein>
    <recommendedName>
        <fullName evidence="1">AB hydrolase-1 domain-containing protein</fullName>
    </recommendedName>
</protein>
<dbReference type="AlphaFoldDB" id="A0A077WER7"/>
<dbReference type="Gene3D" id="3.40.50.1820">
    <property type="entry name" value="alpha/beta hydrolase"/>
    <property type="match status" value="1"/>
</dbReference>
<dbReference type="InterPro" id="IPR050266">
    <property type="entry name" value="AB_hydrolase_sf"/>
</dbReference>